<name>A0ABP1CCU2_9GAMM</name>
<reference evidence="3 4" key="1">
    <citation type="submission" date="2024-04" db="EMBL/GenBank/DDBJ databases">
        <authorList>
            <person name="Cremers G."/>
        </authorList>
    </citation>
    <scope>NUCLEOTIDE SEQUENCE [LARGE SCALE GENOMIC DNA]</scope>
    <source>
        <strain evidence="3">MeCH1-AG</strain>
        <plasmid evidence="3 4">2</plasmid>
    </source>
</reference>
<evidence type="ECO:0000259" key="2">
    <source>
        <dbReference type="SMART" id="SM01126"/>
    </source>
</evidence>
<organism evidence="3 4">
    <name type="scientific">Candidatus Methylocalor cossyra</name>
    <dbReference type="NCBI Taxonomy" id="3108543"/>
    <lineage>
        <taxon>Bacteria</taxon>
        <taxon>Pseudomonadati</taxon>
        <taxon>Pseudomonadota</taxon>
        <taxon>Gammaproteobacteria</taxon>
        <taxon>Methylococcales</taxon>
        <taxon>Methylococcaceae</taxon>
        <taxon>Candidatus Methylocalor</taxon>
    </lineage>
</organism>
<accession>A0ABP1CCU2</accession>
<keyword evidence="4" id="KW-1185">Reference proteome</keyword>
<dbReference type="SMART" id="SM01126">
    <property type="entry name" value="DDE_Tnp_IS1595"/>
    <property type="match status" value="1"/>
</dbReference>
<evidence type="ECO:0000256" key="1">
    <source>
        <dbReference type="SAM" id="MobiDB-lite"/>
    </source>
</evidence>
<dbReference type="Pfam" id="PF12760">
    <property type="entry name" value="Zn_ribbon_IS1595"/>
    <property type="match status" value="1"/>
</dbReference>
<feature type="region of interest" description="Disordered" evidence="1">
    <location>
        <begin position="143"/>
        <end position="187"/>
    </location>
</feature>
<dbReference type="NCBIfam" id="NF033547">
    <property type="entry name" value="transpos_IS1595"/>
    <property type="match status" value="1"/>
</dbReference>
<protein>
    <submittedName>
        <fullName evidence="3">Transposase</fullName>
    </submittedName>
</protein>
<gene>
    <name evidence="3" type="ORF">MECH1_V1_P0126</name>
</gene>
<dbReference type="Proteomes" id="UP001497493">
    <property type="component" value="Plasmid 2"/>
</dbReference>
<sequence>MKRSKDPLTLRTLQQRFDSEENALAWLEQVRWPEGPVCPACGSINRASRITTRPGQFTCLECKRRFSVTAGTPMHKTHLPLATWIIAAYLIATSSKGLSSLKLSQILGLQYRTTWHLAHRIRAMMDDMPDLMRGIVELDETYMGGRPRKGNEPASPAPIPLFEEPAPPPPPKKSKKRTKVGRGTGKPMAFTMVERGGKARLIPVLSHGTADFWPLVSDQVHLSAVIATDDLPAYISIGRLYAGHIKVNHSSGEFARDDERTGLRAHVNSAESIHSIFKRAVIGVWHWISGKHMCRYLREIEFRWNHRTFFEDRIATMFGSAAGPLPLKGLFA</sequence>
<dbReference type="InterPro" id="IPR024445">
    <property type="entry name" value="Tnp_ISXO2-like"/>
</dbReference>
<proteinExistence type="predicted"/>
<geneLocation type="plasmid" evidence="3 4">
    <name>2</name>
</geneLocation>
<dbReference type="EMBL" id="OZ026885">
    <property type="protein sequence ID" value="CAL1242058.1"/>
    <property type="molecule type" value="Genomic_DNA"/>
</dbReference>
<dbReference type="Pfam" id="PF12762">
    <property type="entry name" value="DDE_Tnp_IS1595"/>
    <property type="match status" value="1"/>
</dbReference>
<dbReference type="InterPro" id="IPR024442">
    <property type="entry name" value="Transposase_Zn_ribbon"/>
</dbReference>
<dbReference type="RefSeq" id="WP_348759973.1">
    <property type="nucleotide sequence ID" value="NZ_OZ026885.1"/>
</dbReference>
<feature type="domain" description="ISXO2-like transposase" evidence="2">
    <location>
        <begin position="131"/>
        <end position="305"/>
    </location>
</feature>
<evidence type="ECO:0000313" key="3">
    <source>
        <dbReference type="EMBL" id="CAL1242058.1"/>
    </source>
</evidence>
<feature type="compositionally biased region" description="Pro residues" evidence="1">
    <location>
        <begin position="155"/>
        <end position="171"/>
    </location>
</feature>
<keyword evidence="3" id="KW-0614">Plasmid</keyword>
<evidence type="ECO:0000313" key="4">
    <source>
        <dbReference type="Proteomes" id="UP001497493"/>
    </source>
</evidence>